<protein>
    <submittedName>
        <fullName evidence="2">Uncharacterized protein</fullName>
    </submittedName>
</protein>
<feature type="compositionally biased region" description="Basic and acidic residues" evidence="1">
    <location>
        <begin position="22"/>
        <end position="47"/>
    </location>
</feature>
<evidence type="ECO:0000256" key="1">
    <source>
        <dbReference type="SAM" id="MobiDB-lite"/>
    </source>
</evidence>
<dbReference type="GeneID" id="112273976"/>
<evidence type="ECO:0000313" key="3">
    <source>
        <dbReference type="Proteomes" id="UP000006727"/>
    </source>
</evidence>
<accession>A0A7I4C7L7</accession>
<feature type="region of interest" description="Disordered" evidence="1">
    <location>
        <begin position="129"/>
        <end position="195"/>
    </location>
</feature>
<reference evidence="2 3" key="2">
    <citation type="journal article" date="2018" name="Plant J.">
        <title>The Physcomitrella patens chromosome-scale assembly reveals moss genome structure and evolution.</title>
        <authorList>
            <person name="Lang D."/>
            <person name="Ullrich K.K."/>
            <person name="Murat F."/>
            <person name="Fuchs J."/>
            <person name="Jenkins J."/>
            <person name="Haas F.B."/>
            <person name="Piednoel M."/>
            <person name="Gundlach H."/>
            <person name="Van Bel M."/>
            <person name="Meyberg R."/>
            <person name="Vives C."/>
            <person name="Morata J."/>
            <person name="Symeonidi A."/>
            <person name="Hiss M."/>
            <person name="Muchero W."/>
            <person name="Kamisugi Y."/>
            <person name="Saleh O."/>
            <person name="Blanc G."/>
            <person name="Decker E.L."/>
            <person name="van Gessel N."/>
            <person name="Grimwood J."/>
            <person name="Hayes R.D."/>
            <person name="Graham S.W."/>
            <person name="Gunter L.E."/>
            <person name="McDaniel S.F."/>
            <person name="Hoernstein S.N.W."/>
            <person name="Larsson A."/>
            <person name="Li F.W."/>
            <person name="Perroud P.F."/>
            <person name="Phillips J."/>
            <person name="Ranjan P."/>
            <person name="Rokshar D.S."/>
            <person name="Rothfels C.J."/>
            <person name="Schneider L."/>
            <person name="Shu S."/>
            <person name="Stevenson D.W."/>
            <person name="Thummler F."/>
            <person name="Tillich M."/>
            <person name="Villarreal Aguilar J.C."/>
            <person name="Widiez T."/>
            <person name="Wong G.K."/>
            <person name="Wymore A."/>
            <person name="Zhang Y."/>
            <person name="Zimmer A.D."/>
            <person name="Quatrano R.S."/>
            <person name="Mayer K.F.X."/>
            <person name="Goodstein D."/>
            <person name="Casacuberta J.M."/>
            <person name="Vandepoele K."/>
            <person name="Reski R."/>
            <person name="Cuming A.C."/>
            <person name="Tuskan G.A."/>
            <person name="Maumus F."/>
            <person name="Salse J."/>
            <person name="Schmutz J."/>
            <person name="Rensing S.A."/>
        </authorList>
    </citation>
    <scope>NUCLEOTIDE SEQUENCE [LARGE SCALE GENOMIC DNA]</scope>
    <source>
        <strain evidence="2 3">cv. Gransden 2004</strain>
    </source>
</reference>
<dbReference type="EnsemblPlants" id="Pp3c21_9440V3.4">
    <property type="protein sequence ID" value="Pp3c21_9440V3.4"/>
    <property type="gene ID" value="Pp3c21_9440"/>
</dbReference>
<reference evidence="2" key="3">
    <citation type="submission" date="2020-12" db="UniProtKB">
        <authorList>
            <consortium name="EnsemblPlants"/>
        </authorList>
    </citation>
    <scope>IDENTIFICATION</scope>
</reference>
<gene>
    <name evidence="2" type="primary">LOC112273976</name>
</gene>
<dbReference type="Proteomes" id="UP000006727">
    <property type="component" value="Chromosome 21"/>
</dbReference>
<evidence type="ECO:0000313" key="2">
    <source>
        <dbReference type="EnsemblPlants" id="Pp3c21_9440V3.4"/>
    </source>
</evidence>
<dbReference type="EMBL" id="ABEU02000021">
    <property type="status" value="NOT_ANNOTATED_CDS"/>
    <property type="molecule type" value="Genomic_DNA"/>
</dbReference>
<dbReference type="AlphaFoldDB" id="A0A7I4C7L7"/>
<feature type="compositionally biased region" description="Basic and acidic residues" evidence="1">
    <location>
        <begin position="158"/>
        <end position="171"/>
    </location>
</feature>
<name>A0A7I4C7L7_PHYPA</name>
<dbReference type="RefSeq" id="XP_073385767.1">
    <property type="nucleotide sequence ID" value="XM_073529666.1"/>
</dbReference>
<feature type="region of interest" description="Disordered" evidence="1">
    <location>
        <begin position="1"/>
        <end position="111"/>
    </location>
</feature>
<sequence length="195" mass="20956">MCSGRGYSADNEETPGPTAMQKLKERVVDFENHLKGKESSDKEDPHPELSYIPPADPKQLQEGKQHGGLPAAVLGSDVPSGVTADYLSSVKDKGAGGHKKQFSGEDADEPTMIGRIKGKFLEAESYLKGEEAQAKKDPHPELSYITPMPQEKPGLFTRIEHKFGGQEKKGEAANPSAYPKGVGSSELGTGYEEDG</sequence>
<proteinExistence type="predicted"/>
<feature type="compositionally biased region" description="Basic and acidic residues" evidence="1">
    <location>
        <begin position="129"/>
        <end position="140"/>
    </location>
</feature>
<keyword evidence="3" id="KW-1185">Reference proteome</keyword>
<organism evidence="2 3">
    <name type="scientific">Physcomitrium patens</name>
    <name type="common">Spreading-leaved earth moss</name>
    <name type="synonym">Physcomitrella patens</name>
    <dbReference type="NCBI Taxonomy" id="3218"/>
    <lineage>
        <taxon>Eukaryota</taxon>
        <taxon>Viridiplantae</taxon>
        <taxon>Streptophyta</taxon>
        <taxon>Embryophyta</taxon>
        <taxon>Bryophyta</taxon>
        <taxon>Bryophytina</taxon>
        <taxon>Bryopsida</taxon>
        <taxon>Funariidae</taxon>
        <taxon>Funariales</taxon>
        <taxon>Funariaceae</taxon>
        <taxon>Physcomitrium</taxon>
    </lineage>
</organism>
<dbReference type="Gramene" id="Pp3c21_9440V3.4">
    <property type="protein sequence ID" value="Pp3c21_9440V3.4"/>
    <property type="gene ID" value="Pp3c21_9440"/>
</dbReference>
<reference evidence="2 3" key="1">
    <citation type="journal article" date="2008" name="Science">
        <title>The Physcomitrella genome reveals evolutionary insights into the conquest of land by plants.</title>
        <authorList>
            <person name="Rensing S."/>
            <person name="Lang D."/>
            <person name="Zimmer A."/>
            <person name="Terry A."/>
            <person name="Salamov A."/>
            <person name="Shapiro H."/>
            <person name="Nishiyama T."/>
            <person name="Perroud P.-F."/>
            <person name="Lindquist E."/>
            <person name="Kamisugi Y."/>
            <person name="Tanahashi T."/>
            <person name="Sakakibara K."/>
            <person name="Fujita T."/>
            <person name="Oishi K."/>
            <person name="Shin-I T."/>
            <person name="Kuroki Y."/>
            <person name="Toyoda A."/>
            <person name="Suzuki Y."/>
            <person name="Hashimoto A."/>
            <person name="Yamaguchi K."/>
            <person name="Sugano A."/>
            <person name="Kohara Y."/>
            <person name="Fujiyama A."/>
            <person name="Anterola A."/>
            <person name="Aoki S."/>
            <person name="Ashton N."/>
            <person name="Barbazuk W.B."/>
            <person name="Barker E."/>
            <person name="Bennetzen J."/>
            <person name="Bezanilla M."/>
            <person name="Blankenship R."/>
            <person name="Cho S.H."/>
            <person name="Dutcher S."/>
            <person name="Estelle M."/>
            <person name="Fawcett J.A."/>
            <person name="Gundlach H."/>
            <person name="Hanada K."/>
            <person name="Heyl A."/>
            <person name="Hicks K.A."/>
            <person name="Hugh J."/>
            <person name="Lohr M."/>
            <person name="Mayer K."/>
            <person name="Melkozernov A."/>
            <person name="Murata T."/>
            <person name="Nelson D."/>
            <person name="Pils B."/>
            <person name="Prigge M."/>
            <person name="Reiss B."/>
            <person name="Renner T."/>
            <person name="Rombauts S."/>
            <person name="Rushton P."/>
            <person name="Sanderfoot A."/>
            <person name="Schween G."/>
            <person name="Shiu S.-H."/>
            <person name="Stueber K."/>
            <person name="Theodoulou F.L."/>
            <person name="Tu H."/>
            <person name="Van de Peer Y."/>
            <person name="Verrier P.J."/>
            <person name="Waters E."/>
            <person name="Wood A."/>
            <person name="Yang L."/>
            <person name="Cove D."/>
            <person name="Cuming A."/>
            <person name="Hasebe M."/>
            <person name="Lucas S."/>
            <person name="Mishler D.B."/>
            <person name="Reski R."/>
            <person name="Grigoriev I."/>
            <person name="Quatrano R.S."/>
            <person name="Boore J.L."/>
        </authorList>
    </citation>
    <scope>NUCLEOTIDE SEQUENCE [LARGE SCALE GENOMIC DNA]</scope>
    <source>
        <strain evidence="2 3">cv. Gransden 2004</strain>
    </source>
</reference>